<evidence type="ECO:0000259" key="2">
    <source>
        <dbReference type="Pfam" id="PF19089"/>
    </source>
</evidence>
<reference evidence="4" key="1">
    <citation type="submission" date="2015-07" db="EMBL/GenBank/DDBJ databases">
        <title>Genome sequencing of Sunxiuqinia dokdonensis strain SK.</title>
        <authorList>
            <person name="Ahn S."/>
            <person name="Kim B.-C."/>
        </authorList>
    </citation>
    <scope>NUCLEOTIDE SEQUENCE [LARGE SCALE GENOMIC DNA]</scope>
    <source>
        <strain evidence="4">SK</strain>
    </source>
</reference>
<dbReference type="PATRIC" id="fig|1409788.3.peg.3871"/>
<dbReference type="EMBL" id="LGIA01000190">
    <property type="protein sequence ID" value="KOH43359.1"/>
    <property type="molecule type" value="Genomic_DNA"/>
</dbReference>
<feature type="domain" description="DUF5777" evidence="2">
    <location>
        <begin position="43"/>
        <end position="312"/>
    </location>
</feature>
<feature type="signal peptide" evidence="1">
    <location>
        <begin position="1"/>
        <end position="19"/>
    </location>
</feature>
<dbReference type="Pfam" id="PF19089">
    <property type="entry name" value="DUF5777"/>
    <property type="match status" value="1"/>
</dbReference>
<proteinExistence type="predicted"/>
<dbReference type="Proteomes" id="UP000036958">
    <property type="component" value="Unassembled WGS sequence"/>
</dbReference>
<evidence type="ECO:0000313" key="4">
    <source>
        <dbReference type="Proteomes" id="UP000036958"/>
    </source>
</evidence>
<dbReference type="InterPro" id="IPR045916">
    <property type="entry name" value="DUF5777"/>
</dbReference>
<keyword evidence="1" id="KW-0732">Signal</keyword>
<gene>
    <name evidence="3" type="ORF">NC99_37860</name>
</gene>
<protein>
    <recommendedName>
        <fullName evidence="2">DUF5777 domain-containing protein</fullName>
    </recommendedName>
</protein>
<feature type="chain" id="PRO_5005591088" description="DUF5777 domain-containing protein" evidence="1">
    <location>
        <begin position="20"/>
        <end position="316"/>
    </location>
</feature>
<dbReference type="RefSeq" id="WP_053186874.1">
    <property type="nucleotide sequence ID" value="NZ_LGIA01000190.1"/>
</dbReference>
<evidence type="ECO:0000256" key="1">
    <source>
        <dbReference type="SAM" id="SignalP"/>
    </source>
</evidence>
<name>A0A0L8V4K1_9BACT</name>
<evidence type="ECO:0000313" key="3">
    <source>
        <dbReference type="EMBL" id="KOH43359.1"/>
    </source>
</evidence>
<accession>A0A0L8V4K1</accession>
<keyword evidence="4" id="KW-1185">Reference proteome</keyword>
<sequence>MKPIFFLLLTCICSTALVAQDELSSLFNDSEAEQKRLPVIATFKSPWIINGQSNETIHKNDLLFVVKHRFGDLAGSNGGVKTFFGLDNSTDILIGFDYGLSDQWSIGLGRAKGAPNGISTHQRQLFYVNSKYRLIQQTFGDQVPVSVSLFGNAVVSTMEKTDLATSDASFQKFGDRMSYVAQAIITRKFSDKLSLALSPTYVRRNYVSFHDMNNLFALGIGSRMKFSRRMALVVDYVFSFRSQESQDYFLEQQEFKFYNPLGIGLEIETGGHVFNLSFTNSTAILENQFIPGTSSSWADGEFRWGFSITRTFTLKD</sequence>
<organism evidence="3 4">
    <name type="scientific">Sunxiuqinia dokdonensis</name>
    <dbReference type="NCBI Taxonomy" id="1409788"/>
    <lineage>
        <taxon>Bacteria</taxon>
        <taxon>Pseudomonadati</taxon>
        <taxon>Bacteroidota</taxon>
        <taxon>Bacteroidia</taxon>
        <taxon>Marinilabiliales</taxon>
        <taxon>Prolixibacteraceae</taxon>
        <taxon>Sunxiuqinia</taxon>
    </lineage>
</organism>
<dbReference type="STRING" id="1409788.NC99_37860"/>
<dbReference type="OrthoDB" id="1117410at2"/>
<dbReference type="AlphaFoldDB" id="A0A0L8V4K1"/>
<comment type="caution">
    <text evidence="3">The sequence shown here is derived from an EMBL/GenBank/DDBJ whole genome shotgun (WGS) entry which is preliminary data.</text>
</comment>